<dbReference type="Gene3D" id="3.60.15.10">
    <property type="entry name" value="Ribonuclease Z/Hydroxyacylglutathione hydrolase-like"/>
    <property type="match status" value="1"/>
</dbReference>
<feature type="chain" id="PRO_5045971085" evidence="3">
    <location>
        <begin position="23"/>
        <end position="392"/>
    </location>
</feature>
<feature type="region of interest" description="Disordered" evidence="2">
    <location>
        <begin position="349"/>
        <end position="369"/>
    </location>
</feature>
<evidence type="ECO:0000259" key="4">
    <source>
        <dbReference type="SMART" id="SM00849"/>
    </source>
</evidence>
<gene>
    <name evidence="5" type="ORF">EIZ48_19910</name>
</gene>
<keyword evidence="3" id="KW-0732">Signal</keyword>
<dbReference type="CDD" id="cd07719">
    <property type="entry name" value="arylsulfatase_AtsA-like_MBL-fold"/>
    <property type="match status" value="1"/>
</dbReference>
<accession>A0ABW9YNH1</accession>
<comment type="caution">
    <text evidence="5">The sequence shown here is derived from an EMBL/GenBank/DDBJ whole genome shotgun (WGS) entry which is preliminary data.</text>
</comment>
<dbReference type="PANTHER" id="PTHR46018:SF2">
    <property type="entry name" value="ZINC PHOSPHODIESTERASE ELAC PROTEIN 1"/>
    <property type="match status" value="1"/>
</dbReference>
<dbReference type="SUPFAM" id="SSF56281">
    <property type="entry name" value="Metallo-hydrolase/oxidoreductase"/>
    <property type="match status" value="1"/>
</dbReference>
<dbReference type="PANTHER" id="PTHR46018">
    <property type="entry name" value="ZINC PHOSPHODIESTERASE ELAC PROTEIN 1"/>
    <property type="match status" value="1"/>
</dbReference>
<keyword evidence="1" id="KW-0378">Hydrolase</keyword>
<evidence type="ECO:0000313" key="6">
    <source>
        <dbReference type="Proteomes" id="UP000738517"/>
    </source>
</evidence>
<evidence type="ECO:0000313" key="5">
    <source>
        <dbReference type="EMBL" id="NBI54786.1"/>
    </source>
</evidence>
<sequence>MYRTLRAIGLLCAVLAFMSDDADFVKDAVAEQSPTETPSAWYPRTEKLRPNEMFVVALGTGMPTPITRGQKSSAWYVELGNGDIFMFDVGSGSMENLFALRPEFHRVDKVFASHLHTDHVGDAAALWVGGWLSGRYTPLHIYGPSGSKPELGTAAFVEGLKKAYAWDIAGRSGILPDAGGQLIAHEFDFKQDGGVVYEKNGVKITSFPAVHVLDGSVSYRLDWKGLSFVFGGDSAPNKWFIERAKGADFVIHELFYTPEGLAKTLGWEARQATFVSSYIHTPPSGFGKIMAEVKPRLAVGYHTIRQPELDMMMIEEVRKVYDGPLVIANDLMAWSITKDQIKQREVVSSERVQAPPTTQAYKEAKRSGEAKYSEFINNGKWKGYTPPPLPEK</sequence>
<dbReference type="NCBIfam" id="NF041257">
    <property type="entry name" value="GntH_guanitoxin"/>
    <property type="match status" value="1"/>
</dbReference>
<dbReference type="InterPro" id="IPR036866">
    <property type="entry name" value="RibonucZ/Hydroxyglut_hydro"/>
</dbReference>
<feature type="domain" description="Metallo-beta-lactamase" evidence="4">
    <location>
        <begin position="71"/>
        <end position="278"/>
    </location>
</feature>
<proteinExistence type="predicted"/>
<dbReference type="InterPro" id="IPR044094">
    <property type="entry name" value="AtsA-like_MBL-fold"/>
</dbReference>
<reference evidence="5 6" key="1">
    <citation type="journal article" date="2017" name="Int. J. Syst. Evol. Microbiol.">
        <title>Photobacterium alginatilyticum sp. nov., a marine bacterium isolated from bottom seawater.</title>
        <authorList>
            <person name="Wang X."/>
            <person name="Wang Y."/>
            <person name="Yang X."/>
            <person name="Sun H."/>
            <person name="Li B."/>
            <person name="Zhang X.H."/>
        </authorList>
    </citation>
    <scope>NUCLEOTIDE SEQUENCE [LARGE SCALE GENOMIC DNA]</scope>
    <source>
        <strain evidence="5 6">P03D4</strain>
    </source>
</reference>
<dbReference type="InterPro" id="IPR001279">
    <property type="entry name" value="Metallo-B-lactamas"/>
</dbReference>
<organism evidence="5 6">
    <name type="scientific">Photobacterium alginatilyticum</name>
    <dbReference type="NCBI Taxonomy" id="1775171"/>
    <lineage>
        <taxon>Bacteria</taxon>
        <taxon>Pseudomonadati</taxon>
        <taxon>Pseudomonadota</taxon>
        <taxon>Gammaproteobacteria</taxon>
        <taxon>Vibrionales</taxon>
        <taxon>Vibrionaceae</taxon>
        <taxon>Photobacterium</taxon>
    </lineage>
</organism>
<evidence type="ECO:0000256" key="2">
    <source>
        <dbReference type="SAM" id="MobiDB-lite"/>
    </source>
</evidence>
<dbReference type="EMBL" id="RSEJ01000023">
    <property type="protein sequence ID" value="NBI54786.1"/>
    <property type="molecule type" value="Genomic_DNA"/>
</dbReference>
<name>A0ABW9YNH1_9GAMM</name>
<dbReference type="SMART" id="SM00849">
    <property type="entry name" value="Lactamase_B"/>
    <property type="match status" value="1"/>
</dbReference>
<keyword evidence="6" id="KW-1185">Reference proteome</keyword>
<feature type="signal peptide" evidence="3">
    <location>
        <begin position="1"/>
        <end position="22"/>
    </location>
</feature>
<evidence type="ECO:0000256" key="3">
    <source>
        <dbReference type="SAM" id="SignalP"/>
    </source>
</evidence>
<dbReference type="Proteomes" id="UP000738517">
    <property type="component" value="Unassembled WGS sequence"/>
</dbReference>
<dbReference type="Pfam" id="PF12706">
    <property type="entry name" value="Lactamase_B_2"/>
    <property type="match status" value="1"/>
</dbReference>
<protein>
    <submittedName>
        <fullName evidence="5">MBL fold metallo-hydrolase</fullName>
    </submittedName>
</protein>
<evidence type="ECO:0000256" key="1">
    <source>
        <dbReference type="ARBA" id="ARBA00022801"/>
    </source>
</evidence>